<proteinExistence type="predicted"/>
<accession>X1PC54</accession>
<feature type="non-terminal residue" evidence="2">
    <location>
        <position position="1"/>
    </location>
</feature>
<protein>
    <recommendedName>
        <fullName evidence="1">Ribbon-helix-helix protein CopG domain-containing protein</fullName>
    </recommendedName>
</protein>
<reference evidence="2" key="1">
    <citation type="journal article" date="2014" name="Front. Microbiol.">
        <title>High frequency of phylogenetically diverse reductive dehalogenase-homologous genes in deep subseafloor sedimentary metagenomes.</title>
        <authorList>
            <person name="Kawai M."/>
            <person name="Futagami T."/>
            <person name="Toyoda A."/>
            <person name="Takaki Y."/>
            <person name="Nishi S."/>
            <person name="Hori S."/>
            <person name="Arai W."/>
            <person name="Tsubouchi T."/>
            <person name="Morono Y."/>
            <person name="Uchiyama I."/>
            <person name="Ito T."/>
            <person name="Fujiyama A."/>
            <person name="Inagaki F."/>
            <person name="Takami H."/>
        </authorList>
    </citation>
    <scope>NUCLEOTIDE SEQUENCE</scope>
    <source>
        <strain evidence="2">Expedition CK06-06</strain>
    </source>
</reference>
<feature type="domain" description="Ribbon-helix-helix protein CopG" evidence="1">
    <location>
        <begin position="1"/>
        <end position="26"/>
    </location>
</feature>
<name>X1PC54_9ZZZZ</name>
<dbReference type="EMBL" id="BARV01028702">
    <property type="protein sequence ID" value="GAI36600.1"/>
    <property type="molecule type" value="Genomic_DNA"/>
</dbReference>
<dbReference type="GO" id="GO:0006355">
    <property type="term" value="P:regulation of DNA-templated transcription"/>
    <property type="evidence" value="ECO:0007669"/>
    <property type="project" value="InterPro"/>
</dbReference>
<organism evidence="2">
    <name type="scientific">marine sediment metagenome</name>
    <dbReference type="NCBI Taxonomy" id="412755"/>
    <lineage>
        <taxon>unclassified sequences</taxon>
        <taxon>metagenomes</taxon>
        <taxon>ecological metagenomes</taxon>
    </lineage>
</organism>
<comment type="caution">
    <text evidence="2">The sequence shown here is derived from an EMBL/GenBank/DDBJ whole genome shotgun (WGS) entry which is preliminary data.</text>
</comment>
<sequence length="50" mass="5619">IDKLAAKKGQDRSAFIRGALREKIERDAPKLYAELFDDGITIGRKSSKKN</sequence>
<evidence type="ECO:0000313" key="2">
    <source>
        <dbReference type="EMBL" id="GAI36600.1"/>
    </source>
</evidence>
<dbReference type="AlphaFoldDB" id="X1PC54"/>
<gene>
    <name evidence="2" type="ORF">S06H3_45894</name>
</gene>
<dbReference type="Pfam" id="PF01402">
    <property type="entry name" value="RHH_1"/>
    <property type="match status" value="1"/>
</dbReference>
<dbReference type="InterPro" id="IPR002145">
    <property type="entry name" value="CopG"/>
</dbReference>
<evidence type="ECO:0000259" key="1">
    <source>
        <dbReference type="Pfam" id="PF01402"/>
    </source>
</evidence>